<proteinExistence type="predicted"/>
<gene>
    <name evidence="2" type="ORF">HII31_05549</name>
</gene>
<reference evidence="2" key="1">
    <citation type="submission" date="2020-04" db="EMBL/GenBank/DDBJ databases">
        <title>Draft genome resource of the tomato pathogen Pseudocercospora fuligena.</title>
        <authorList>
            <person name="Zaccaron A."/>
        </authorList>
    </citation>
    <scope>NUCLEOTIDE SEQUENCE</scope>
    <source>
        <strain evidence="2">PF001</strain>
    </source>
</reference>
<evidence type="ECO:0000256" key="1">
    <source>
        <dbReference type="SAM" id="MobiDB-lite"/>
    </source>
</evidence>
<sequence>MVTSAFSAFIQFPRNPSIIMSTRSVNVFALFAILFSVACIASAPQSIPERDHSDGIASKVGCGAVNFVLTTYLPKPHATAFCDAYMQVPKKTQSPSEDTPSATSTNDQAQPTSTKRAYRKASIPEFNWLRERQSQESTRSTILKGACGCLSQPEPEKISVITVTKTTISEEKQPAEPASLQQIAHQLHLASAIAIESGLSRANVSLESLELGSVPQAVITARPVQVRPSEKERAWRHVSKQLAVASMIAHDDAPSNVTMKSTDMHMGRLGLLKLLEASKRLL</sequence>
<dbReference type="OrthoDB" id="10333340at2759"/>
<keyword evidence="3" id="KW-1185">Reference proteome</keyword>
<feature type="region of interest" description="Disordered" evidence="1">
    <location>
        <begin position="91"/>
        <end position="117"/>
    </location>
</feature>
<dbReference type="EMBL" id="JABCIY010000093">
    <property type="protein sequence ID" value="KAF7193115.1"/>
    <property type="molecule type" value="Genomic_DNA"/>
</dbReference>
<evidence type="ECO:0000313" key="3">
    <source>
        <dbReference type="Proteomes" id="UP000660729"/>
    </source>
</evidence>
<protein>
    <submittedName>
        <fullName evidence="2">Uncharacterized protein</fullName>
    </submittedName>
</protein>
<accession>A0A8H6VNF9</accession>
<organism evidence="2 3">
    <name type="scientific">Pseudocercospora fuligena</name>
    <dbReference type="NCBI Taxonomy" id="685502"/>
    <lineage>
        <taxon>Eukaryota</taxon>
        <taxon>Fungi</taxon>
        <taxon>Dikarya</taxon>
        <taxon>Ascomycota</taxon>
        <taxon>Pezizomycotina</taxon>
        <taxon>Dothideomycetes</taxon>
        <taxon>Dothideomycetidae</taxon>
        <taxon>Mycosphaerellales</taxon>
        <taxon>Mycosphaerellaceae</taxon>
        <taxon>Pseudocercospora</taxon>
    </lineage>
</organism>
<name>A0A8H6VNF9_9PEZI</name>
<feature type="compositionally biased region" description="Polar residues" evidence="1">
    <location>
        <begin position="91"/>
        <end position="115"/>
    </location>
</feature>
<dbReference type="AlphaFoldDB" id="A0A8H6VNF9"/>
<evidence type="ECO:0000313" key="2">
    <source>
        <dbReference type="EMBL" id="KAF7193115.1"/>
    </source>
</evidence>
<dbReference type="Proteomes" id="UP000660729">
    <property type="component" value="Unassembled WGS sequence"/>
</dbReference>
<comment type="caution">
    <text evidence="2">The sequence shown here is derived from an EMBL/GenBank/DDBJ whole genome shotgun (WGS) entry which is preliminary data.</text>
</comment>